<dbReference type="EC" id="5.3.1.23" evidence="5"/>
<comment type="similarity">
    <text evidence="5">Belongs to the EIF-2B alpha/beta/delta subunits family. MtnA subfamily.</text>
</comment>
<sequence>MGLAVIDGQLELLDQSQLPQVERWLAIDTIPAMVEAIQALRVRGAPLIAIAAALMIAVRAEAGDDRETLLDAIETLRAARPTAVNLSNAMDVLRQSMAATDWRAALVEAADDLADGDVALCEAIGDHGAALIAPGERILTHCNTGGLATAGIGTALGVLRRAHEQDKGIAVWVDETRPLLQGGRLTAWELGALGVPYTLITDNMAAALMARGQVDRVIVGADRIAVNGDAANKIGTYGLAVAAHYHGIPFAVAAPYTTLDPACASGDLIEIEQRAAAEVRGVAGAAGDLCWAPADAPVANPAFDVTPAALITHWIMDAGVFDRADVANGALATGGAAKSLFQ</sequence>
<dbReference type="FunFam" id="3.40.50.10470:FF:000006">
    <property type="entry name" value="Methylthioribose-1-phosphate isomerase"/>
    <property type="match status" value="1"/>
</dbReference>
<feature type="site" description="Transition state stabilizer" evidence="5">
    <location>
        <position position="142"/>
    </location>
</feature>
<dbReference type="eggNOG" id="COG0182">
    <property type="taxonomic scope" value="Bacteria"/>
</dbReference>
<dbReference type="Gene3D" id="3.40.50.10470">
    <property type="entry name" value="Translation initiation factor eif-2b, domain 2"/>
    <property type="match status" value="1"/>
</dbReference>
<feature type="active site" description="Proton donor" evidence="5">
    <location>
        <position position="222"/>
    </location>
</feature>
<gene>
    <name evidence="5" type="primary">mtnA</name>
    <name evidence="6" type="ORF">C41B8_07980</name>
</gene>
<dbReference type="InterPro" id="IPR027363">
    <property type="entry name" value="M1Pi_N"/>
</dbReference>
<feature type="binding site" evidence="5">
    <location>
        <position position="80"/>
    </location>
    <ligand>
        <name>substrate</name>
    </ligand>
</feature>
<dbReference type="InterPro" id="IPR037171">
    <property type="entry name" value="NagB/RpiA_transferase-like"/>
</dbReference>
<comment type="pathway">
    <text evidence="5">Amino-acid biosynthesis; L-methionine biosynthesis via salvage pathway; L-methionine from S-methyl-5-thio-alpha-D-ribose 1-phosphate: step 1/6.</text>
</comment>
<dbReference type="EMBL" id="APNK01000009">
    <property type="protein sequence ID" value="KEZ77740.1"/>
    <property type="molecule type" value="Genomic_DNA"/>
</dbReference>
<dbReference type="SUPFAM" id="SSF100950">
    <property type="entry name" value="NagB/RpiA/CoA transferase-like"/>
    <property type="match status" value="1"/>
</dbReference>
<evidence type="ECO:0000313" key="7">
    <source>
        <dbReference type="Proteomes" id="UP000028302"/>
    </source>
</evidence>
<organism evidence="6 7">
    <name type="scientific">Salinisphaera hydrothermalis (strain C41B8)</name>
    <dbReference type="NCBI Taxonomy" id="1304275"/>
    <lineage>
        <taxon>Bacteria</taxon>
        <taxon>Pseudomonadati</taxon>
        <taxon>Pseudomonadota</taxon>
        <taxon>Gammaproteobacteria</taxon>
        <taxon>Salinisphaerales</taxon>
        <taxon>Salinisphaeraceae</taxon>
        <taxon>Salinisphaera</taxon>
    </lineage>
</organism>
<name>A0A084IM06_SALHC</name>
<evidence type="ECO:0000256" key="4">
    <source>
        <dbReference type="ARBA" id="ARBA00058145"/>
    </source>
</evidence>
<dbReference type="PANTHER" id="PTHR43475">
    <property type="entry name" value="METHYLTHIORIBOSE-1-PHOSPHATE ISOMERASE"/>
    <property type="match status" value="1"/>
</dbReference>
<dbReference type="GO" id="GO:0019509">
    <property type="term" value="P:L-methionine salvage from methylthioadenosine"/>
    <property type="evidence" value="ECO:0007669"/>
    <property type="project" value="UniProtKB-UniRule"/>
</dbReference>
<reference evidence="6 7" key="1">
    <citation type="submission" date="2013-03" db="EMBL/GenBank/DDBJ databases">
        <title>Salinisphaera hydrothermalis C41B8 Genome Sequencing.</title>
        <authorList>
            <person name="Li C."/>
            <person name="Lai Q."/>
            <person name="Shao Z."/>
        </authorList>
    </citation>
    <scope>NUCLEOTIDE SEQUENCE [LARGE SCALE GENOMIC DNA]</scope>
    <source>
        <strain evidence="6 7">C41B8</strain>
    </source>
</reference>
<feature type="binding site" evidence="5">
    <location>
        <begin position="232"/>
        <end position="233"/>
    </location>
    <ligand>
        <name>substrate</name>
    </ligand>
</feature>
<dbReference type="NCBIfam" id="TIGR00524">
    <property type="entry name" value="eIF-2B_rel"/>
    <property type="match status" value="1"/>
</dbReference>
<dbReference type="NCBIfam" id="TIGR00512">
    <property type="entry name" value="salvage_mtnA"/>
    <property type="match status" value="1"/>
</dbReference>
<evidence type="ECO:0000256" key="3">
    <source>
        <dbReference type="ARBA" id="ARBA00051169"/>
    </source>
</evidence>
<keyword evidence="5" id="KW-0028">Amino-acid biosynthesis</keyword>
<accession>A0A084IM06</accession>
<evidence type="ECO:0000256" key="5">
    <source>
        <dbReference type="HAMAP-Rule" id="MF_01678"/>
    </source>
</evidence>
<keyword evidence="7" id="KW-1185">Reference proteome</keyword>
<dbReference type="AlphaFoldDB" id="A0A084IM06"/>
<comment type="catalytic activity">
    <reaction evidence="3">
        <text>5-(methylsulfanyl)-alpha-D-ribose 1-phosphate = 5-(methylsulfanyl)-D-ribulose 1-phosphate</text>
        <dbReference type="Rhea" id="RHEA:19989"/>
        <dbReference type="ChEBI" id="CHEBI:58533"/>
        <dbReference type="ChEBI" id="CHEBI:58548"/>
        <dbReference type="EC" id="5.3.1.23"/>
    </reaction>
    <physiologicalReaction direction="left-to-right" evidence="3">
        <dbReference type="Rhea" id="RHEA:19990"/>
    </physiologicalReaction>
</comment>
<dbReference type="PANTHER" id="PTHR43475:SF1">
    <property type="entry name" value="METHYLTHIORIBOSE-1-PHOSPHATE ISOMERASE"/>
    <property type="match status" value="1"/>
</dbReference>
<evidence type="ECO:0000256" key="2">
    <source>
        <dbReference type="ARBA" id="ARBA00050906"/>
    </source>
</evidence>
<dbReference type="FunFam" id="1.20.120.420:FF:000003">
    <property type="entry name" value="Methylthioribose-1-phosphate isomerase"/>
    <property type="match status" value="1"/>
</dbReference>
<dbReference type="GO" id="GO:0046523">
    <property type="term" value="F:S-methyl-5-thioribose-1-phosphate isomerase activity"/>
    <property type="evidence" value="ECO:0007669"/>
    <property type="project" value="UniProtKB-UniRule"/>
</dbReference>
<protein>
    <recommendedName>
        <fullName evidence="5">Methylthioribose-1-phosphate isomerase</fullName>
        <shortName evidence="5">M1Pi</shortName>
        <shortName evidence="5">MTR-1-P isomerase</shortName>
        <ecNumber evidence="5">5.3.1.23</ecNumber>
    </recommendedName>
    <alternativeName>
        <fullName evidence="5">S-methyl-5-thioribose-1-phosphate isomerase</fullName>
    </alternativeName>
</protein>
<dbReference type="HAMAP" id="MF_01678">
    <property type="entry name" value="Salvage_MtnA"/>
    <property type="match status" value="1"/>
</dbReference>
<dbReference type="InterPro" id="IPR000649">
    <property type="entry name" value="IF-2B-related"/>
</dbReference>
<dbReference type="InterPro" id="IPR011559">
    <property type="entry name" value="Initiation_fac_2B_a/b/d"/>
</dbReference>
<dbReference type="InterPro" id="IPR005251">
    <property type="entry name" value="IF-M1Pi"/>
</dbReference>
<comment type="catalytic activity">
    <reaction evidence="2">
        <text>5-deoxy-alpha-D-ribose 1-phosphate = 5-deoxy-D-ribulose 1-phosphate</text>
        <dbReference type="Rhea" id="RHEA:61296"/>
        <dbReference type="ChEBI" id="CHEBI:58749"/>
        <dbReference type="ChEBI" id="CHEBI:144504"/>
    </reaction>
    <physiologicalReaction direction="left-to-right" evidence="2">
        <dbReference type="Rhea" id="RHEA:61297"/>
    </physiologicalReaction>
</comment>
<dbReference type="NCBIfam" id="NF004326">
    <property type="entry name" value="PRK05720.1"/>
    <property type="match status" value="1"/>
</dbReference>
<dbReference type="STRING" id="1304275.C41B8_07980"/>
<feature type="binding site" evidence="5">
    <location>
        <begin position="43"/>
        <end position="45"/>
    </location>
    <ligand>
        <name>substrate</name>
    </ligand>
</feature>
<dbReference type="PATRIC" id="fig|1304275.5.peg.1627"/>
<dbReference type="Proteomes" id="UP000028302">
    <property type="component" value="Unassembled WGS sequence"/>
</dbReference>
<comment type="function">
    <text evidence="4">Catalyzes the interconversion of methylthioribose-1-phosphate (MTR-1-P) into methylthioribulose-1-phosphate (MTRu-1-P). Also catalyzes the interconversion of 5-deoxyribose 1-phosphate and 5-deoxyribulose 1-phosphate. Part of a bifunctional DHAP-shunt salvage pathway for SAM by-products.</text>
</comment>
<dbReference type="InterPro" id="IPR042529">
    <property type="entry name" value="IF_2B-like_C"/>
</dbReference>
<keyword evidence="5" id="KW-0486">Methionine biosynthesis</keyword>
<dbReference type="Gene3D" id="1.20.120.420">
    <property type="entry name" value="translation initiation factor eif-2b, domain 1"/>
    <property type="match status" value="1"/>
</dbReference>
<feature type="binding site" evidence="5">
    <location>
        <position position="181"/>
    </location>
    <ligand>
        <name>substrate</name>
    </ligand>
</feature>
<evidence type="ECO:0000256" key="1">
    <source>
        <dbReference type="ARBA" id="ARBA00023235"/>
    </source>
</evidence>
<comment type="caution">
    <text evidence="6">The sequence shown here is derived from an EMBL/GenBank/DDBJ whole genome shotgun (WGS) entry which is preliminary data.</text>
</comment>
<evidence type="ECO:0000313" key="6">
    <source>
        <dbReference type="EMBL" id="KEZ77740.1"/>
    </source>
</evidence>
<keyword evidence="1 5" id="KW-0413">Isomerase</keyword>
<dbReference type="UniPathway" id="UPA00904">
    <property type="reaction ID" value="UER00874"/>
</dbReference>
<proteinExistence type="inferred from homology"/>
<dbReference type="Pfam" id="PF01008">
    <property type="entry name" value="IF-2B"/>
    <property type="match status" value="1"/>
</dbReference>